<feature type="transmembrane region" description="Helical" evidence="4">
    <location>
        <begin position="203"/>
        <end position="223"/>
    </location>
</feature>
<dbReference type="PANTHER" id="PTHR34214">
    <property type="match status" value="1"/>
</dbReference>
<organism evidence="5 6">
    <name type="scientific">Apatococcus lobatus</name>
    <dbReference type="NCBI Taxonomy" id="904363"/>
    <lineage>
        <taxon>Eukaryota</taxon>
        <taxon>Viridiplantae</taxon>
        <taxon>Chlorophyta</taxon>
        <taxon>core chlorophytes</taxon>
        <taxon>Trebouxiophyceae</taxon>
        <taxon>Chlorellales</taxon>
        <taxon>Chlorellaceae</taxon>
        <taxon>Apatococcus</taxon>
    </lineage>
</organism>
<keyword evidence="4" id="KW-1133">Transmembrane helix</keyword>
<protein>
    <recommendedName>
        <fullName evidence="7">DUF1230-domain-containing protein</fullName>
    </recommendedName>
</protein>
<reference evidence="5 6" key="1">
    <citation type="journal article" date="2024" name="Nat. Commun.">
        <title>Phylogenomics reveals the evolutionary origins of lichenization in chlorophyte algae.</title>
        <authorList>
            <person name="Puginier C."/>
            <person name="Libourel C."/>
            <person name="Otte J."/>
            <person name="Skaloud P."/>
            <person name="Haon M."/>
            <person name="Grisel S."/>
            <person name="Petersen M."/>
            <person name="Berrin J.G."/>
            <person name="Delaux P.M."/>
            <person name="Dal Grande F."/>
            <person name="Keller J."/>
        </authorList>
    </citation>
    <scope>NUCLEOTIDE SEQUENCE [LARGE SCALE GENOMIC DNA]</scope>
    <source>
        <strain evidence="5 6">SAG 2145</strain>
    </source>
</reference>
<feature type="region of interest" description="Disordered" evidence="3">
    <location>
        <begin position="286"/>
        <end position="306"/>
    </location>
</feature>
<evidence type="ECO:0000313" key="5">
    <source>
        <dbReference type="EMBL" id="KAK9827408.1"/>
    </source>
</evidence>
<evidence type="ECO:0000256" key="4">
    <source>
        <dbReference type="SAM" id="Phobius"/>
    </source>
</evidence>
<evidence type="ECO:0000256" key="3">
    <source>
        <dbReference type="SAM" id="MobiDB-lite"/>
    </source>
</evidence>
<name>A0AAW1R1N2_9CHLO</name>
<keyword evidence="4" id="KW-0812">Transmembrane</keyword>
<keyword evidence="2" id="KW-0934">Plastid</keyword>
<dbReference type="EMBL" id="JALJOS010000018">
    <property type="protein sequence ID" value="KAK9827408.1"/>
    <property type="molecule type" value="Genomic_DNA"/>
</dbReference>
<proteinExistence type="predicted"/>
<feature type="compositionally biased region" description="Polar residues" evidence="3">
    <location>
        <begin position="297"/>
        <end position="306"/>
    </location>
</feature>
<evidence type="ECO:0000313" key="6">
    <source>
        <dbReference type="Proteomes" id="UP001438707"/>
    </source>
</evidence>
<sequence length="306" mass="33168">MVLPCCTLGSHQQACPLSKVSDHATRAYFQQRRQQRCLRLRARQSQNKPEGGGGGLDPLLERPVPPDQRPVNELASLRQAQLYSWATLDAQSYAIRFGLIWSGSFMLLGLPIALQTFDPLEQPLETILSAAVGGLVVVSAAVLRVYLGYAYVGNRLLTASLEYEETGWYDGQVFVKPPEVLARDRLLGSYTVRPILSRLKTTLLGSGVALALSFAGLFALSSLDPEGARQQLLPRQITSNGVIYSQAVKDISTLKDDDEAAAAEQLAQGGRPGYCGDRVVIRGKQQNAALSSPHEPITNSNHGLGL</sequence>
<dbReference type="GO" id="GO:0009536">
    <property type="term" value="C:plastid"/>
    <property type="evidence" value="ECO:0007669"/>
    <property type="project" value="UniProtKB-SubCell"/>
</dbReference>
<dbReference type="Pfam" id="PF06799">
    <property type="entry name" value="CGLD27-like"/>
    <property type="match status" value="1"/>
</dbReference>
<evidence type="ECO:0000256" key="1">
    <source>
        <dbReference type="ARBA" id="ARBA00004474"/>
    </source>
</evidence>
<dbReference type="AlphaFoldDB" id="A0AAW1R1N2"/>
<comment type="caution">
    <text evidence="5">The sequence shown here is derived from an EMBL/GenBank/DDBJ whole genome shotgun (WGS) entry which is preliminary data.</text>
</comment>
<gene>
    <name evidence="5" type="ORF">WJX74_000205</name>
</gene>
<accession>A0AAW1R1N2</accession>
<keyword evidence="6" id="KW-1185">Reference proteome</keyword>
<dbReference type="Proteomes" id="UP001438707">
    <property type="component" value="Unassembled WGS sequence"/>
</dbReference>
<dbReference type="InterPro" id="IPR009631">
    <property type="entry name" value="CGLD27-like"/>
</dbReference>
<evidence type="ECO:0008006" key="7">
    <source>
        <dbReference type="Google" id="ProtNLM"/>
    </source>
</evidence>
<feature type="transmembrane region" description="Helical" evidence="4">
    <location>
        <begin position="126"/>
        <end position="147"/>
    </location>
</feature>
<comment type="subcellular location">
    <subcellularLocation>
        <location evidence="1">Plastid</location>
    </subcellularLocation>
</comment>
<dbReference type="PANTHER" id="PTHR34214:SF3">
    <property type="entry name" value="PROTEIN CONSERVED IN THE GREEN LINEAGE AND DIATOMS 27, CHLOROPLASTIC"/>
    <property type="match status" value="1"/>
</dbReference>
<keyword evidence="4" id="KW-0472">Membrane</keyword>
<feature type="transmembrane region" description="Helical" evidence="4">
    <location>
        <begin position="93"/>
        <end position="114"/>
    </location>
</feature>
<feature type="region of interest" description="Disordered" evidence="3">
    <location>
        <begin position="41"/>
        <end position="63"/>
    </location>
</feature>
<evidence type="ECO:0000256" key="2">
    <source>
        <dbReference type="ARBA" id="ARBA00022640"/>
    </source>
</evidence>